<evidence type="ECO:0000313" key="4">
    <source>
        <dbReference type="Proteomes" id="UP000289323"/>
    </source>
</evidence>
<dbReference type="InterPro" id="IPR057328">
    <property type="entry name" value="RNaseT2L_C"/>
</dbReference>
<dbReference type="Proteomes" id="UP000289323">
    <property type="component" value="Unassembled WGS sequence"/>
</dbReference>
<dbReference type="AlphaFoldDB" id="A0A446B596"/>
<gene>
    <name evidence="3" type="ORF">TT172_LOCUS79</name>
</gene>
<evidence type="ECO:0000259" key="2">
    <source>
        <dbReference type="Pfam" id="PF25488"/>
    </source>
</evidence>
<proteinExistence type="predicted"/>
<feature type="signal peptide" evidence="1">
    <location>
        <begin position="1"/>
        <end position="19"/>
    </location>
</feature>
<feature type="domain" description="RNase T2-like C-terminal" evidence="2">
    <location>
        <begin position="45"/>
        <end position="136"/>
    </location>
</feature>
<evidence type="ECO:0000313" key="3">
    <source>
        <dbReference type="EMBL" id="SPQ17660.1"/>
    </source>
</evidence>
<keyword evidence="1" id="KW-0732">Signal</keyword>
<protein>
    <submittedName>
        <fullName evidence="3">43c6182b-3385-4f49-8bb0-d6b8a1f08d67</fullName>
    </submittedName>
</protein>
<name>A0A446B596_9PEZI</name>
<accession>A0A446B596</accession>
<organism evidence="3 4">
    <name type="scientific">Thermothielavioides terrestris</name>
    <dbReference type="NCBI Taxonomy" id="2587410"/>
    <lineage>
        <taxon>Eukaryota</taxon>
        <taxon>Fungi</taxon>
        <taxon>Dikarya</taxon>
        <taxon>Ascomycota</taxon>
        <taxon>Pezizomycotina</taxon>
        <taxon>Sordariomycetes</taxon>
        <taxon>Sordariomycetidae</taxon>
        <taxon>Sordariales</taxon>
        <taxon>Chaetomiaceae</taxon>
        <taxon>Thermothielavioides</taxon>
    </lineage>
</organism>
<sequence>MIPQAVLLALGALVGTATAAAVPKVAVSPRDFLNPGQLRCLWTEQDHADLGCLTSLGEWTTNEAECGTFVGSWNSNTTFFLSSPDSGSCGLDGSFFKCGRDGVKPFNFGTWGREGPVPGRDILRAGEYATFASDSANAPPASGDPPLDIHIYMGIEPGKWVFLGWKDL</sequence>
<dbReference type="Pfam" id="PF25488">
    <property type="entry name" value="RNaseT2L_C"/>
    <property type="match status" value="1"/>
</dbReference>
<dbReference type="EMBL" id="OUUZ01000001">
    <property type="protein sequence ID" value="SPQ17660.1"/>
    <property type="molecule type" value="Genomic_DNA"/>
</dbReference>
<feature type="chain" id="PRO_5019588532" evidence="1">
    <location>
        <begin position="20"/>
        <end position="168"/>
    </location>
</feature>
<evidence type="ECO:0000256" key="1">
    <source>
        <dbReference type="SAM" id="SignalP"/>
    </source>
</evidence>
<reference evidence="3 4" key="1">
    <citation type="submission" date="2018-04" db="EMBL/GenBank/DDBJ databases">
        <authorList>
            <person name="Huttner S."/>
            <person name="Dainat J."/>
        </authorList>
    </citation>
    <scope>NUCLEOTIDE SEQUENCE [LARGE SCALE GENOMIC DNA]</scope>
</reference>